<dbReference type="Proteomes" id="UP001150581">
    <property type="component" value="Unassembled WGS sequence"/>
</dbReference>
<comment type="caution">
    <text evidence="1">The sequence shown here is derived from an EMBL/GenBank/DDBJ whole genome shotgun (WGS) entry which is preliminary data.</text>
</comment>
<name>A0ACC1ICI7_9FUNG</name>
<dbReference type="EMBL" id="JANBPG010000994">
    <property type="protein sequence ID" value="KAJ1892445.1"/>
    <property type="molecule type" value="Genomic_DNA"/>
</dbReference>
<accession>A0ACC1ICI7</accession>
<evidence type="ECO:0000313" key="2">
    <source>
        <dbReference type="Proteomes" id="UP001150581"/>
    </source>
</evidence>
<reference evidence="1" key="1">
    <citation type="submission" date="2022-07" db="EMBL/GenBank/DDBJ databases">
        <title>Phylogenomic reconstructions and comparative analyses of Kickxellomycotina fungi.</title>
        <authorList>
            <person name="Reynolds N.K."/>
            <person name="Stajich J.E."/>
            <person name="Barry K."/>
            <person name="Grigoriev I.V."/>
            <person name="Crous P."/>
            <person name="Smith M.E."/>
        </authorList>
    </citation>
    <scope>NUCLEOTIDE SEQUENCE</scope>
    <source>
        <strain evidence="1">Benny 63K</strain>
    </source>
</reference>
<keyword evidence="2" id="KW-1185">Reference proteome</keyword>
<gene>
    <name evidence="1" type="primary">RTC1_1</name>
    <name evidence="1" type="ORF">LPJ66_006336</name>
</gene>
<proteinExistence type="predicted"/>
<protein>
    <submittedName>
        <fullName evidence="1">SEA (Seh1-associated) complex subunit</fullName>
    </submittedName>
</protein>
<sequence>MSGSRPKNSTGGGGNNRRHGNRSGKRVPSGAGPSAKVRLEALPEILGSTDMSQFNTPRTSPVPSIRAQGNIKAQSGTHDINTKFTSTTHSDGQATPPLIVGDTGGDSVSTTVTGNTSVASKDVSPIGEQQMRAERPQSRSAALWAGPSGRQREQSGVFGRPNSTRMQISRQSGGGGGGDGNSIASASVVTAAGSEGSGISGTNSAGLIAERYSPTPEASNSGAAAGALRRRGHTLEPDQLVGHFHVAAGNTSLAVHPPARLSKSSTSSNTTTSTVEIEADTAPQGQLARMLISTAPETVPVANTHVPPEPSMGVLGRGRRGVSSTNDSRSVFGGRLRLSSGEHAQDGSPEDIQAQQRSASAEMPSSFVPPEDAAESYGRASMSGSPDIMHRTMPLPTQPAALRVAKMPNTLSQADLGADNTETYAHPPLARSSESVSVVQHDQAHHQHHQRRESLHVAMQKSASALHPPSVAGLGIAGRVTTGAESGRGGMPHPGAGRGDPAFPENSSDDCDSPAVRSTGPICPWRPKRPTTGINANRTIKSSFELKWNYMAAAPNSRPLCVVAGRDGLVLINMNNDSITEGVRLSAAVRRWSMALDFKDVIWRPSDFIATGSNDGTVMIWDPERRDGSRVRCYPEVKRAVNRLAHKPDNPFLIYAAFSDVNLMCWDVRSQSSQASLRIEMPRTAQDISCNPLDSNMISAISSEGQIGLWDIRKPTMPIKQIHAHMAYNGQCLTWHPNGRFIASGASEHVIKVWDVSAASLRKPSVTPFCTIHTAAVITHRLAWRPGYDTQISSSAFSVDTRLQVWDMRNPNHSLMYHDMHHSPITGFAWVDQDTVWSISRDVNNGNETDVVQCNMQTDAVITAGLLGSTAADFGPVDFLAVATGSFTPRMDIEQPPPLPNRGKGSTGASVASEVLSKSEDAANNACSLTRFQPNLPESFVDVHELESDLSFQGPTICLLAMRYRYDPDDFVKSCKTNALVALEVGMMEISKFWQFLAITFGDALPLKPKRNANKGLATAGDAALKAQKLLLETEHVGDLLSNGVGSGPRQSTATSRASSIIIPSKAATTEFFAISAADVSSDEENFTRYNSVRSPTTISRHSSTHSFTNLRTNVPAGAPVSATAPAPVAAQSAVPKSHQPRHLNNGNSNKPDRNFLSLSHTNLQNVSLEFKKSRVPSPLIQSISNSLSGPSSSNNFASEPATPAIRPARQQVFMNHTANPSLASIASGASHGLSKYTASIYKRPLLANEQPCGNSSTASMVEPYPKFVSAPSSLAQHPDSHSMHADPDPMSAEHRPSVLPPTKLELRVRRNVTKAELKLVIDSCVYYADRGDVQTAVTAALLMRNFIRLSQWTAAQDWFSSYIGMLDDHKAFAPATEVILVAPFDSIRELMAERCIVGMNCPNCRSSLGYIPDVGYAKCLECKKDVNPCAICQQPTKGRYVWCRGCGHGGHSEHMFEWFKDMQQVSCPTGCGHLCQPTAEMV</sequence>
<organism evidence="1 2">
    <name type="scientific">Kickxella alabastrina</name>
    <dbReference type="NCBI Taxonomy" id="61397"/>
    <lineage>
        <taxon>Eukaryota</taxon>
        <taxon>Fungi</taxon>
        <taxon>Fungi incertae sedis</taxon>
        <taxon>Zoopagomycota</taxon>
        <taxon>Kickxellomycotina</taxon>
        <taxon>Kickxellomycetes</taxon>
        <taxon>Kickxellales</taxon>
        <taxon>Kickxellaceae</taxon>
        <taxon>Kickxella</taxon>
    </lineage>
</organism>
<evidence type="ECO:0000313" key="1">
    <source>
        <dbReference type="EMBL" id="KAJ1892445.1"/>
    </source>
</evidence>